<dbReference type="InterPro" id="IPR027417">
    <property type="entry name" value="P-loop_NTPase"/>
</dbReference>
<evidence type="ECO:0000313" key="1">
    <source>
        <dbReference type="EMBL" id="KAL3272677.1"/>
    </source>
</evidence>
<evidence type="ECO:0000313" key="2">
    <source>
        <dbReference type="Proteomes" id="UP001516400"/>
    </source>
</evidence>
<organism evidence="1 2">
    <name type="scientific">Cryptolaemus montrouzieri</name>
    <dbReference type="NCBI Taxonomy" id="559131"/>
    <lineage>
        <taxon>Eukaryota</taxon>
        <taxon>Metazoa</taxon>
        <taxon>Ecdysozoa</taxon>
        <taxon>Arthropoda</taxon>
        <taxon>Hexapoda</taxon>
        <taxon>Insecta</taxon>
        <taxon>Pterygota</taxon>
        <taxon>Neoptera</taxon>
        <taxon>Endopterygota</taxon>
        <taxon>Coleoptera</taxon>
        <taxon>Polyphaga</taxon>
        <taxon>Cucujiformia</taxon>
        <taxon>Coccinelloidea</taxon>
        <taxon>Coccinellidae</taxon>
        <taxon>Scymninae</taxon>
        <taxon>Scymnini</taxon>
        <taxon>Cryptolaemus</taxon>
    </lineage>
</organism>
<keyword evidence="2" id="KW-1185">Reference proteome</keyword>
<reference evidence="1 2" key="1">
    <citation type="journal article" date="2021" name="BMC Biol.">
        <title>Horizontally acquired antibacterial genes associated with adaptive radiation of ladybird beetles.</title>
        <authorList>
            <person name="Li H.S."/>
            <person name="Tang X.F."/>
            <person name="Huang Y.H."/>
            <person name="Xu Z.Y."/>
            <person name="Chen M.L."/>
            <person name="Du X.Y."/>
            <person name="Qiu B.Y."/>
            <person name="Chen P.T."/>
            <person name="Zhang W."/>
            <person name="Slipinski A."/>
            <person name="Escalona H.E."/>
            <person name="Waterhouse R.M."/>
            <person name="Zwick A."/>
            <person name="Pang H."/>
        </authorList>
    </citation>
    <scope>NUCLEOTIDE SEQUENCE [LARGE SCALE GENOMIC DNA]</scope>
    <source>
        <strain evidence="1">SYSU2018</strain>
    </source>
</reference>
<gene>
    <name evidence="1" type="ORF">HHI36_014141</name>
</gene>
<name>A0ABD2N2I4_9CUCU</name>
<feature type="non-terminal residue" evidence="1">
    <location>
        <position position="64"/>
    </location>
</feature>
<sequence>MKVRNRPEESGLTLEFLTELHEIHEEWLMSNDERFNNVPLFILNGNLPLSEMLEQYKIVEKRIL</sequence>
<protein>
    <recommendedName>
        <fullName evidence="3">Glutaredoxin-like protein</fullName>
    </recommendedName>
</protein>
<dbReference type="EMBL" id="JABFTP020000062">
    <property type="protein sequence ID" value="KAL3272677.1"/>
    <property type="molecule type" value="Genomic_DNA"/>
</dbReference>
<proteinExistence type="predicted"/>
<dbReference type="Proteomes" id="UP001516400">
    <property type="component" value="Unassembled WGS sequence"/>
</dbReference>
<evidence type="ECO:0008006" key="3">
    <source>
        <dbReference type="Google" id="ProtNLM"/>
    </source>
</evidence>
<dbReference type="Gene3D" id="3.40.50.300">
    <property type="entry name" value="P-loop containing nucleotide triphosphate hydrolases"/>
    <property type="match status" value="1"/>
</dbReference>
<dbReference type="AlphaFoldDB" id="A0ABD2N2I4"/>
<accession>A0ABD2N2I4</accession>
<comment type="caution">
    <text evidence="1">The sequence shown here is derived from an EMBL/GenBank/DDBJ whole genome shotgun (WGS) entry which is preliminary data.</text>
</comment>